<evidence type="ECO:0000313" key="2">
    <source>
        <dbReference type="Proteomes" id="UP001566331"/>
    </source>
</evidence>
<name>A0ABV4HSE6_9GAMM</name>
<accession>A0ABV4HSE6</accession>
<dbReference type="Gene3D" id="3.40.1350.10">
    <property type="match status" value="1"/>
</dbReference>
<keyword evidence="2" id="KW-1185">Reference proteome</keyword>
<dbReference type="InterPro" id="IPR011856">
    <property type="entry name" value="tRNA_endonuc-like_dom_sf"/>
</dbReference>
<comment type="caution">
    <text evidence="1">The sequence shown here is derived from an EMBL/GenBank/DDBJ whole genome shotgun (WGS) entry which is preliminary data.</text>
</comment>
<evidence type="ECO:0000313" key="1">
    <source>
        <dbReference type="EMBL" id="MEZ0475660.1"/>
    </source>
</evidence>
<organism evidence="1 2">
    <name type="scientific">Luteimonas salinilitoris</name>
    <dbReference type="NCBI Taxonomy" id="3237697"/>
    <lineage>
        <taxon>Bacteria</taxon>
        <taxon>Pseudomonadati</taxon>
        <taxon>Pseudomonadota</taxon>
        <taxon>Gammaproteobacteria</taxon>
        <taxon>Lysobacterales</taxon>
        <taxon>Lysobacteraceae</taxon>
        <taxon>Luteimonas</taxon>
    </lineage>
</organism>
<protein>
    <submittedName>
        <fullName evidence="1">Uncharacterized protein</fullName>
    </submittedName>
</protein>
<reference evidence="1 2" key="1">
    <citation type="submission" date="2024-07" db="EMBL/GenBank/DDBJ databases">
        <title>Luteimonas salilacus sp. nov., isolated from the shore soil of Salt Lake in Tibet of China.</title>
        <authorList>
            <person name="Zhang X."/>
            <person name="Li A."/>
        </authorList>
    </citation>
    <scope>NUCLEOTIDE SEQUENCE [LARGE SCALE GENOMIC DNA]</scope>
    <source>
        <strain evidence="1 2">B3-2-R+30</strain>
    </source>
</reference>
<dbReference type="Proteomes" id="UP001566331">
    <property type="component" value="Unassembled WGS sequence"/>
</dbReference>
<proteinExistence type="predicted"/>
<dbReference type="EMBL" id="JBFWIC010000019">
    <property type="protein sequence ID" value="MEZ0475660.1"/>
    <property type="molecule type" value="Genomic_DNA"/>
</dbReference>
<dbReference type="RefSeq" id="WP_370565933.1">
    <property type="nucleotide sequence ID" value="NZ_JBFWIB010000047.1"/>
</dbReference>
<sequence length="132" mass="14646">RRPMNQVTDKIKTGTVGELLVQIRLLQLGVQAAPPIKDSGNDLVAVNGREFRAISVRTTTSFSYNKPNAARLYHVLAVVRLVGDDRIINLDESEIFLIPQADVAGAPTRCDRLEQYRFSRQAVETHFGNLAA</sequence>
<feature type="non-terminal residue" evidence="1">
    <location>
        <position position="1"/>
    </location>
</feature>
<gene>
    <name evidence="1" type="ORF">AB6713_13720</name>
</gene>